<dbReference type="InterPro" id="IPR039121">
    <property type="entry name" value="NUDT19"/>
</dbReference>
<reference evidence="8 9" key="2">
    <citation type="submission" date="2014-05" db="EMBL/GenBank/DDBJ databases">
        <title>Genome sequence of the 3-chlorobenzoate degrading bacterium Pseudomonas knackmussii B13 shows multiple evidence for horizontal gene transfer.</title>
        <authorList>
            <person name="Miyazaki R."/>
            <person name="Bertelli C."/>
            <person name="Falquet L."/>
            <person name="Robinson-Rechavi M."/>
            <person name="Gharib W."/>
            <person name="Roy S."/>
            <person name="Van der Meer J.R."/>
        </authorList>
    </citation>
    <scope>NUCLEOTIDE SEQUENCE [LARGE SCALE GENOMIC DNA]</scope>
    <source>
        <strain evidence="8 9">B13</strain>
    </source>
</reference>
<evidence type="ECO:0000256" key="1">
    <source>
        <dbReference type="ARBA" id="ARBA00001936"/>
    </source>
</evidence>
<dbReference type="EMBL" id="HG322950">
    <property type="protein sequence ID" value="CDF81384.1"/>
    <property type="molecule type" value="Genomic_DNA"/>
</dbReference>
<dbReference type="OrthoDB" id="9788263at2"/>
<comment type="cofactor">
    <cofactor evidence="2">
        <name>Mg(2+)</name>
        <dbReference type="ChEBI" id="CHEBI:18420"/>
    </cofactor>
</comment>
<evidence type="ECO:0000256" key="3">
    <source>
        <dbReference type="ARBA" id="ARBA00022723"/>
    </source>
</evidence>
<keyword evidence="5" id="KW-0460">Magnesium</keyword>
<gene>
    <name evidence="8" type="ORF">PKB_0005</name>
</gene>
<organism evidence="8 9">
    <name type="scientific">Pseudomonas knackmussii (strain DSM 6978 / CCUG 54928 / LMG 23759 / B13)</name>
    <dbReference type="NCBI Taxonomy" id="1301098"/>
    <lineage>
        <taxon>Bacteria</taxon>
        <taxon>Pseudomonadati</taxon>
        <taxon>Pseudomonadota</taxon>
        <taxon>Gammaproteobacteria</taxon>
        <taxon>Pseudomonadales</taxon>
        <taxon>Pseudomonadaceae</taxon>
        <taxon>Pseudomonas</taxon>
    </lineage>
</organism>
<dbReference type="PROSITE" id="PS51462">
    <property type="entry name" value="NUDIX"/>
    <property type="match status" value="1"/>
</dbReference>
<keyword evidence="9" id="KW-1185">Reference proteome</keyword>
<proteinExistence type="predicted"/>
<protein>
    <submittedName>
        <fullName evidence="8">NUDIX hydrolase</fullName>
    </submittedName>
</protein>
<dbReference type="InterPro" id="IPR000086">
    <property type="entry name" value="NUDIX_hydrolase_dom"/>
</dbReference>
<dbReference type="eggNOG" id="COG0494">
    <property type="taxonomic scope" value="Bacteria"/>
</dbReference>
<dbReference type="CDD" id="cd18870">
    <property type="entry name" value="NUDIX_AcylCoAdiphos_Nudt19"/>
    <property type="match status" value="1"/>
</dbReference>
<dbReference type="STRING" id="1301098.PKB_0005"/>
<dbReference type="Gene3D" id="3.90.79.10">
    <property type="entry name" value="Nucleoside Triphosphate Pyrophosphohydrolase"/>
    <property type="match status" value="1"/>
</dbReference>
<dbReference type="PANTHER" id="PTHR12318:SF0">
    <property type="entry name" value="ACYL-COENZYME A DIPHOSPHATASE NUDT19"/>
    <property type="match status" value="1"/>
</dbReference>
<dbReference type="PATRIC" id="fig|1301098.3.peg.6"/>
<dbReference type="PANTHER" id="PTHR12318">
    <property type="entry name" value="TESTOSTERONE-REGULATED PROTEIN RP2"/>
    <property type="match status" value="1"/>
</dbReference>
<dbReference type="GO" id="GO:0046872">
    <property type="term" value="F:metal ion binding"/>
    <property type="evidence" value="ECO:0007669"/>
    <property type="project" value="UniProtKB-KW"/>
</dbReference>
<dbReference type="Proteomes" id="UP000025241">
    <property type="component" value="Chromosome I"/>
</dbReference>
<accession>A0A024H9X8</accession>
<evidence type="ECO:0000256" key="2">
    <source>
        <dbReference type="ARBA" id="ARBA00001946"/>
    </source>
</evidence>
<dbReference type="InterPro" id="IPR015797">
    <property type="entry name" value="NUDIX_hydrolase-like_dom_sf"/>
</dbReference>
<feature type="domain" description="Nudix hydrolase" evidence="7">
    <location>
        <begin position="5"/>
        <end position="206"/>
    </location>
</feature>
<evidence type="ECO:0000313" key="9">
    <source>
        <dbReference type="Proteomes" id="UP000025241"/>
    </source>
</evidence>
<dbReference type="AlphaFoldDB" id="A0A024H9X8"/>
<dbReference type="HOGENOM" id="CLU_059078_2_0_6"/>
<evidence type="ECO:0000313" key="8">
    <source>
        <dbReference type="EMBL" id="CDF81384.1"/>
    </source>
</evidence>
<evidence type="ECO:0000259" key="7">
    <source>
        <dbReference type="PROSITE" id="PS51462"/>
    </source>
</evidence>
<evidence type="ECO:0000256" key="6">
    <source>
        <dbReference type="ARBA" id="ARBA00023211"/>
    </source>
</evidence>
<evidence type="ECO:0000256" key="5">
    <source>
        <dbReference type="ARBA" id="ARBA00022842"/>
    </source>
</evidence>
<reference evidence="8 9" key="1">
    <citation type="submission" date="2013-03" db="EMBL/GenBank/DDBJ databases">
        <authorList>
            <person name="Linke B."/>
        </authorList>
    </citation>
    <scope>NUCLEOTIDE SEQUENCE [LARGE SCALE GENOMIC DNA]</scope>
    <source>
        <strain evidence="8 9">B13</strain>
    </source>
</reference>
<dbReference type="KEGG" id="pkc:PKB_0005"/>
<dbReference type="RefSeq" id="WP_052355129.1">
    <property type="nucleotide sequence ID" value="NZ_HG322950.1"/>
</dbReference>
<keyword evidence="6" id="KW-0464">Manganese</keyword>
<dbReference type="SUPFAM" id="SSF55811">
    <property type="entry name" value="Nudix"/>
    <property type="match status" value="1"/>
</dbReference>
<dbReference type="GO" id="GO:0016818">
    <property type="term" value="F:hydrolase activity, acting on acid anhydrides, in phosphorus-containing anhydrides"/>
    <property type="evidence" value="ECO:0007669"/>
    <property type="project" value="InterPro"/>
</dbReference>
<name>A0A024H9X8_PSEKB</name>
<keyword evidence="4 8" id="KW-0378">Hydrolase</keyword>
<evidence type="ECO:0000256" key="4">
    <source>
        <dbReference type="ARBA" id="ARBA00022801"/>
    </source>
</evidence>
<sequence>MTSQNPRPATSVLLIREAHNGGGLEVLMLVRNQQVGFCPGALVFPGGKIESTDGHSALRARCSGAESLGDDELRFRVAGIREVFEESGLLLARRAGVTSLLSEADVSGLRARWQLRLQLDATGLFEMLEAENLLLATDLLEPFAHWVTPDFLDKRFDTRFFLAAAPAGQSARHDGGEAVDSLWITPHQALAEGEAGRRSLVFVTAQNLRLFHGIDTVVQALAMARTRPRCSVQPWLEEIAGIRHLRIPEDAGYPEASFPLRPGAAF</sequence>
<comment type="cofactor">
    <cofactor evidence="1">
        <name>Mn(2+)</name>
        <dbReference type="ChEBI" id="CHEBI:29035"/>
    </cofactor>
</comment>
<keyword evidence="3" id="KW-0479">Metal-binding</keyword>